<dbReference type="STRING" id="459472.SAMN04487975_113133"/>
<dbReference type="eggNOG" id="ENOG50335ZQ">
    <property type="taxonomic scope" value="Bacteria"/>
</dbReference>
<keyword evidence="2" id="KW-1185">Reference proteome</keyword>
<evidence type="ECO:0000313" key="1">
    <source>
        <dbReference type="EMBL" id="QKX51848.1"/>
    </source>
</evidence>
<reference evidence="2" key="1">
    <citation type="submission" date="2020-06" db="EMBL/GenBank/DDBJ databases">
        <title>Isolation of Planomicrobium glaciei.</title>
        <authorList>
            <person name="Malisova L."/>
            <person name="Safrankova R."/>
            <person name="Jakubu V."/>
            <person name="Spanelova P."/>
        </authorList>
    </citation>
    <scope>NUCLEOTIDE SEQUENCE [LARGE SCALE GENOMIC DNA]</scope>
    <source>
        <strain evidence="2">NRL-ATB46093</strain>
    </source>
</reference>
<accession>A0A1G8J0D6</accession>
<dbReference type="AlphaFoldDB" id="A0A1G8J0D6"/>
<organism evidence="1 2">
    <name type="scientific">Planococcus glaciei</name>
    <dbReference type="NCBI Taxonomy" id="459472"/>
    <lineage>
        <taxon>Bacteria</taxon>
        <taxon>Bacillati</taxon>
        <taxon>Bacillota</taxon>
        <taxon>Bacilli</taxon>
        <taxon>Bacillales</taxon>
        <taxon>Caryophanaceae</taxon>
        <taxon>Planococcus</taxon>
    </lineage>
</organism>
<dbReference type="EMBL" id="CP051177">
    <property type="protein sequence ID" value="QKX51848.1"/>
    <property type="molecule type" value="Genomic_DNA"/>
</dbReference>
<protein>
    <submittedName>
        <fullName evidence="1">Uncharacterized protein</fullName>
    </submittedName>
</protein>
<name>A0A1G8J0D6_9BACL</name>
<evidence type="ECO:0000313" key="2">
    <source>
        <dbReference type="Proteomes" id="UP000509222"/>
    </source>
</evidence>
<dbReference type="Proteomes" id="UP000509222">
    <property type="component" value="Chromosome"/>
</dbReference>
<proteinExistence type="predicted"/>
<sequence length="87" mass="10284">MVSLLMLFMLFGTLLPVMQQLQQSLHLKKERMIAFETLHEGAKEMRGFKNTSGERRVNGTVYRWEMAEQLCVHYENYQKAEKTICIE</sequence>
<dbReference type="OrthoDB" id="2428369at2"/>
<dbReference type="RefSeq" id="WP_036809337.1">
    <property type="nucleotide sequence ID" value="NZ_CP051177.1"/>
</dbReference>
<gene>
    <name evidence="1" type="ORF">HF394_15400</name>
</gene>